<evidence type="ECO:0000313" key="2">
    <source>
        <dbReference type="Proteomes" id="UP000003250"/>
    </source>
</evidence>
<sequence>MLNFETISLVTMRGPVPLPAEMRDRAADGSGGGQGIDCKKGNLIGGSDPHKDGCALDSLLLCGSMPPVLKQKVALPSRETRDR</sequence>
<accession>H0I2E7</accession>
<dbReference type="AlphaFoldDB" id="H0I2E7"/>
<dbReference type="PATRIC" id="fig|1107882.3.peg.6422"/>
<gene>
    <name evidence="1" type="ORF">MAXJ12_33244</name>
</gene>
<organism evidence="1 2">
    <name type="scientific">Mesorhizobium alhagi CCNWXJ12-2</name>
    <dbReference type="NCBI Taxonomy" id="1107882"/>
    <lineage>
        <taxon>Bacteria</taxon>
        <taxon>Pseudomonadati</taxon>
        <taxon>Pseudomonadota</taxon>
        <taxon>Alphaproteobacteria</taxon>
        <taxon>Hyphomicrobiales</taxon>
        <taxon>Phyllobacteriaceae</taxon>
        <taxon>Allomesorhizobium</taxon>
    </lineage>
</organism>
<name>H0I2E7_9HYPH</name>
<dbReference type="Proteomes" id="UP000003250">
    <property type="component" value="Unassembled WGS sequence"/>
</dbReference>
<reference evidence="1 2" key="1">
    <citation type="journal article" date="2012" name="J. Bacteriol.">
        <title>Draft Genome Sequence of Mesorhizobium alhagi CCNWXJ12-2T, a Novel Salt-Resistant Species Isolated from the Desert of Northwestern China.</title>
        <authorList>
            <person name="Zhou M."/>
            <person name="Chen W."/>
            <person name="Chen H."/>
            <person name="Wei G."/>
        </authorList>
    </citation>
    <scope>NUCLEOTIDE SEQUENCE [LARGE SCALE GENOMIC DNA]</scope>
    <source>
        <strain evidence="1 2">CCNWXJ12-2</strain>
    </source>
</reference>
<proteinExistence type="predicted"/>
<evidence type="ECO:0000313" key="1">
    <source>
        <dbReference type="EMBL" id="EHK52857.1"/>
    </source>
</evidence>
<dbReference type="EMBL" id="AHAM01000300">
    <property type="protein sequence ID" value="EHK52857.1"/>
    <property type="molecule type" value="Genomic_DNA"/>
</dbReference>
<protein>
    <submittedName>
        <fullName evidence="1">Uncharacterized protein</fullName>
    </submittedName>
</protein>
<keyword evidence="2" id="KW-1185">Reference proteome</keyword>